<proteinExistence type="inferred from homology"/>
<reference evidence="7 8" key="1">
    <citation type="journal article" date="2019" name="Int. J. Syst. Evol. Microbiol.">
        <title>The Global Catalogue of Microorganisms (GCM) 10K type strain sequencing project: providing services to taxonomists for standard genome sequencing and annotation.</title>
        <authorList>
            <consortium name="The Broad Institute Genomics Platform"/>
            <consortium name="The Broad Institute Genome Sequencing Center for Infectious Disease"/>
            <person name="Wu L."/>
            <person name="Ma J."/>
        </authorList>
    </citation>
    <scope>NUCLEOTIDE SEQUENCE [LARGE SCALE GENOMIC DNA]</scope>
    <source>
        <strain evidence="7 8">JCM 15608</strain>
    </source>
</reference>
<evidence type="ECO:0000256" key="3">
    <source>
        <dbReference type="ARBA" id="ARBA00022475"/>
    </source>
</evidence>
<keyword evidence="4" id="KW-0808">Transferase</keyword>
<keyword evidence="6" id="KW-0472">Membrane</keyword>
<dbReference type="Gene3D" id="3.40.50.12580">
    <property type="match status" value="1"/>
</dbReference>
<dbReference type="SUPFAM" id="SSF53756">
    <property type="entry name" value="UDP-Glycosyltransferase/glycogen phosphorylase"/>
    <property type="match status" value="1"/>
</dbReference>
<comment type="subcellular location">
    <subcellularLocation>
        <location evidence="1">Cell membrane</location>
        <topology evidence="1">Peripheral membrane protein</topology>
    </subcellularLocation>
</comment>
<dbReference type="InterPro" id="IPR051612">
    <property type="entry name" value="Teichoic_Acid_Biosynth"/>
</dbReference>
<evidence type="ECO:0000313" key="8">
    <source>
        <dbReference type="Proteomes" id="UP001500021"/>
    </source>
</evidence>
<sequence length="374" mass="42803">MRNNLIKLLKILSAMITWLLIKVPHRKKYYIFSSKYGFTDNTKYLFLYYLKQGHHCVWVSSDQTCYQDVKYIIKDSPHSKVVKRNSGLLLIILARAKYIFVTHSLFDLAVFSVKSCPVVNLWHGIPIKKMGYDSNNDIALLSLNYSNPYTINDFVISSSEATKPFLVSCMNIQSAKVLPLGQPRNDFLYQNKNNDALINKLKACYSEKNNSKVFVYAPTFRDHGDTSLLIYRDLITSFSKNAQESDMLILRLHPKERELVSGIALPSNVALSLISDVQEELLIADVLISDYSSIILDFSILSRPIILYTPDKDNYFANRGGSYFNYNDIIQGCVHVNNSELNSTWQKKLKSSSINTQLNLHVPNSCKALYDRFN</sequence>
<keyword evidence="8" id="KW-1185">Reference proteome</keyword>
<evidence type="ECO:0000256" key="5">
    <source>
        <dbReference type="ARBA" id="ARBA00022944"/>
    </source>
</evidence>
<evidence type="ECO:0000256" key="2">
    <source>
        <dbReference type="ARBA" id="ARBA00010488"/>
    </source>
</evidence>
<accession>A0ABN1L5K6</accession>
<keyword evidence="3" id="KW-1003">Cell membrane</keyword>
<dbReference type="EMBL" id="BAAAFA010000004">
    <property type="protein sequence ID" value="GAA0815239.1"/>
    <property type="molecule type" value="Genomic_DNA"/>
</dbReference>
<keyword evidence="5" id="KW-0777">Teichoic acid biosynthesis</keyword>
<organism evidence="7 8">
    <name type="scientific">Colwellia asteriadis</name>
    <dbReference type="NCBI Taxonomy" id="517723"/>
    <lineage>
        <taxon>Bacteria</taxon>
        <taxon>Pseudomonadati</taxon>
        <taxon>Pseudomonadota</taxon>
        <taxon>Gammaproteobacteria</taxon>
        <taxon>Alteromonadales</taxon>
        <taxon>Colwelliaceae</taxon>
        <taxon>Colwellia</taxon>
    </lineage>
</organism>
<dbReference type="PANTHER" id="PTHR37316:SF3">
    <property type="entry name" value="TEICHOIC ACID GLYCEROL-PHOSPHATE TRANSFERASE"/>
    <property type="match status" value="1"/>
</dbReference>
<evidence type="ECO:0000256" key="4">
    <source>
        <dbReference type="ARBA" id="ARBA00022679"/>
    </source>
</evidence>
<comment type="caution">
    <text evidence="7">The sequence shown here is derived from an EMBL/GenBank/DDBJ whole genome shotgun (WGS) entry which is preliminary data.</text>
</comment>
<protein>
    <submittedName>
        <fullName evidence="7">Uncharacterized protein</fullName>
    </submittedName>
</protein>
<evidence type="ECO:0000256" key="6">
    <source>
        <dbReference type="ARBA" id="ARBA00023136"/>
    </source>
</evidence>
<dbReference type="InterPro" id="IPR043149">
    <property type="entry name" value="TagF_N"/>
</dbReference>
<dbReference type="PANTHER" id="PTHR37316">
    <property type="entry name" value="TEICHOIC ACID GLYCEROL-PHOSPHATE PRIMASE"/>
    <property type="match status" value="1"/>
</dbReference>
<dbReference type="InterPro" id="IPR007554">
    <property type="entry name" value="Glycerophosphate_synth"/>
</dbReference>
<dbReference type="Gene3D" id="3.40.50.11820">
    <property type="match status" value="1"/>
</dbReference>
<dbReference type="Pfam" id="PF04464">
    <property type="entry name" value="Glyphos_transf"/>
    <property type="match status" value="1"/>
</dbReference>
<evidence type="ECO:0000256" key="1">
    <source>
        <dbReference type="ARBA" id="ARBA00004202"/>
    </source>
</evidence>
<dbReference type="Proteomes" id="UP001500021">
    <property type="component" value="Unassembled WGS sequence"/>
</dbReference>
<evidence type="ECO:0000313" key="7">
    <source>
        <dbReference type="EMBL" id="GAA0815239.1"/>
    </source>
</evidence>
<dbReference type="InterPro" id="IPR043148">
    <property type="entry name" value="TagF_C"/>
</dbReference>
<name>A0ABN1L5K6_9GAMM</name>
<comment type="similarity">
    <text evidence="2">Belongs to the CDP-glycerol glycerophosphotransferase family.</text>
</comment>
<gene>
    <name evidence="7" type="ORF">GCM10009111_13250</name>
</gene>